<evidence type="ECO:0000313" key="3">
    <source>
        <dbReference type="EMBL" id="CAJ1930005.1"/>
    </source>
</evidence>
<accession>A0AA86SI04</accession>
<organism evidence="3 4">
    <name type="scientific">Sphenostylis stenocarpa</name>
    <dbReference type="NCBI Taxonomy" id="92480"/>
    <lineage>
        <taxon>Eukaryota</taxon>
        <taxon>Viridiplantae</taxon>
        <taxon>Streptophyta</taxon>
        <taxon>Embryophyta</taxon>
        <taxon>Tracheophyta</taxon>
        <taxon>Spermatophyta</taxon>
        <taxon>Magnoliopsida</taxon>
        <taxon>eudicotyledons</taxon>
        <taxon>Gunneridae</taxon>
        <taxon>Pentapetalae</taxon>
        <taxon>rosids</taxon>
        <taxon>fabids</taxon>
        <taxon>Fabales</taxon>
        <taxon>Fabaceae</taxon>
        <taxon>Papilionoideae</taxon>
        <taxon>50 kb inversion clade</taxon>
        <taxon>NPAAA clade</taxon>
        <taxon>indigoferoid/millettioid clade</taxon>
        <taxon>Phaseoleae</taxon>
        <taxon>Sphenostylis</taxon>
    </lineage>
</organism>
<feature type="transmembrane region" description="Helical" evidence="2">
    <location>
        <begin position="51"/>
        <end position="72"/>
    </location>
</feature>
<name>A0AA86SI04_9FABA</name>
<protein>
    <submittedName>
        <fullName evidence="3">Uncharacterized protein</fullName>
    </submittedName>
</protein>
<keyword evidence="2" id="KW-0812">Transmembrane</keyword>
<evidence type="ECO:0000313" key="4">
    <source>
        <dbReference type="Proteomes" id="UP001189624"/>
    </source>
</evidence>
<dbReference type="EMBL" id="OY731399">
    <property type="protein sequence ID" value="CAJ1930005.1"/>
    <property type="molecule type" value="Genomic_DNA"/>
</dbReference>
<gene>
    <name evidence="3" type="ORF">AYBTSS11_LOCUS4608</name>
</gene>
<sequence length="97" mass="10830">MKKGHGSRTLRYTSQSPHNAPTEAVSLVNDPTKVYVDQAEPLSLRDASQCFVVLLLPHLQALILGFAILDIYTVGHRNPTFKEIREGENFKRIGQGQ</sequence>
<proteinExistence type="predicted"/>
<dbReference type="Proteomes" id="UP001189624">
    <property type="component" value="Chromosome 2"/>
</dbReference>
<keyword evidence="4" id="KW-1185">Reference proteome</keyword>
<dbReference type="Gramene" id="rna-AYBTSS11_LOCUS4608">
    <property type="protein sequence ID" value="CAJ1930005.1"/>
    <property type="gene ID" value="gene-AYBTSS11_LOCUS4608"/>
</dbReference>
<feature type="compositionally biased region" description="Polar residues" evidence="1">
    <location>
        <begin position="10"/>
        <end position="19"/>
    </location>
</feature>
<evidence type="ECO:0000256" key="1">
    <source>
        <dbReference type="SAM" id="MobiDB-lite"/>
    </source>
</evidence>
<keyword evidence="2" id="KW-1133">Transmembrane helix</keyword>
<feature type="region of interest" description="Disordered" evidence="1">
    <location>
        <begin position="1"/>
        <end position="24"/>
    </location>
</feature>
<keyword evidence="2" id="KW-0472">Membrane</keyword>
<dbReference type="AlphaFoldDB" id="A0AA86SI04"/>
<reference evidence="3" key="1">
    <citation type="submission" date="2023-10" db="EMBL/GenBank/DDBJ databases">
        <authorList>
            <person name="Domelevo Entfellner J.-B."/>
        </authorList>
    </citation>
    <scope>NUCLEOTIDE SEQUENCE</scope>
</reference>
<evidence type="ECO:0000256" key="2">
    <source>
        <dbReference type="SAM" id="Phobius"/>
    </source>
</evidence>